<dbReference type="Gene3D" id="3.40.50.620">
    <property type="entry name" value="HUPs"/>
    <property type="match status" value="1"/>
</dbReference>
<accession>A0ABS8Q356</accession>
<reference evidence="3" key="1">
    <citation type="submission" date="2021-11" db="EMBL/GenBank/DDBJ databases">
        <title>The complete genome of Massilia sp sp. G4R7.</title>
        <authorList>
            <person name="Liu L."/>
            <person name="Yue J."/>
            <person name="Yuan J."/>
            <person name="Yang F."/>
            <person name="Li L."/>
        </authorList>
    </citation>
    <scope>NUCLEOTIDE SEQUENCE</scope>
    <source>
        <strain evidence="3">G4R7</strain>
    </source>
</reference>
<dbReference type="PANTHER" id="PTHR46268">
    <property type="entry name" value="STRESS RESPONSE PROTEIN NHAX"/>
    <property type="match status" value="1"/>
</dbReference>
<evidence type="ECO:0000313" key="4">
    <source>
        <dbReference type="Proteomes" id="UP001179361"/>
    </source>
</evidence>
<dbReference type="InterPro" id="IPR006015">
    <property type="entry name" value="Universal_stress_UspA"/>
</dbReference>
<proteinExistence type="inferred from homology"/>
<dbReference type="Pfam" id="PF00582">
    <property type="entry name" value="Usp"/>
    <property type="match status" value="1"/>
</dbReference>
<dbReference type="CDD" id="cd00293">
    <property type="entry name" value="USP-like"/>
    <property type="match status" value="1"/>
</dbReference>
<dbReference type="Proteomes" id="UP001179361">
    <property type="component" value="Unassembled WGS sequence"/>
</dbReference>
<protein>
    <submittedName>
        <fullName evidence="3">Universal stress protein</fullName>
    </submittedName>
</protein>
<dbReference type="PRINTS" id="PR01438">
    <property type="entry name" value="UNVRSLSTRESS"/>
</dbReference>
<feature type="domain" description="UspA" evidence="2">
    <location>
        <begin position="1"/>
        <end position="145"/>
    </location>
</feature>
<gene>
    <name evidence="3" type="ORF">LQ564_07595</name>
</gene>
<keyword evidence="4" id="KW-1185">Reference proteome</keyword>
<comment type="caution">
    <text evidence="3">The sequence shown here is derived from an EMBL/GenBank/DDBJ whole genome shotgun (WGS) entry which is preliminary data.</text>
</comment>
<name>A0ABS8Q356_9BURK</name>
<evidence type="ECO:0000259" key="2">
    <source>
        <dbReference type="Pfam" id="PF00582"/>
    </source>
</evidence>
<dbReference type="InterPro" id="IPR014729">
    <property type="entry name" value="Rossmann-like_a/b/a_fold"/>
</dbReference>
<comment type="similarity">
    <text evidence="1">Belongs to the universal stress protein A family.</text>
</comment>
<evidence type="ECO:0000313" key="3">
    <source>
        <dbReference type="EMBL" id="MCD2516178.1"/>
    </source>
</evidence>
<sequence>MYKRILVPTDGSETAMQAAETALYLARHCHSEMVAFAVACPRDYLGGAERGLVSGTGPLAEKLLREADGCAEAVAARARGAGVPCDTETAWSLSPGEAIVAAADARQCDLIVMGSHGMRRATDELAGSVTRHVLARSAVPVLVLRPSA</sequence>
<evidence type="ECO:0000256" key="1">
    <source>
        <dbReference type="ARBA" id="ARBA00008791"/>
    </source>
</evidence>
<organism evidence="3 4">
    <name type="scientific">Massilia phyllostachyos</name>
    <dbReference type="NCBI Taxonomy" id="2898585"/>
    <lineage>
        <taxon>Bacteria</taxon>
        <taxon>Pseudomonadati</taxon>
        <taxon>Pseudomonadota</taxon>
        <taxon>Betaproteobacteria</taxon>
        <taxon>Burkholderiales</taxon>
        <taxon>Oxalobacteraceae</taxon>
        <taxon>Telluria group</taxon>
        <taxon>Massilia</taxon>
    </lineage>
</organism>
<dbReference type="RefSeq" id="WP_231057507.1">
    <property type="nucleotide sequence ID" value="NZ_JAJNOC010000002.1"/>
</dbReference>
<dbReference type="PANTHER" id="PTHR46268:SF15">
    <property type="entry name" value="UNIVERSAL STRESS PROTEIN HP_0031"/>
    <property type="match status" value="1"/>
</dbReference>
<dbReference type="SUPFAM" id="SSF52402">
    <property type="entry name" value="Adenine nucleotide alpha hydrolases-like"/>
    <property type="match status" value="1"/>
</dbReference>
<dbReference type="InterPro" id="IPR006016">
    <property type="entry name" value="UspA"/>
</dbReference>
<dbReference type="EMBL" id="JAJNOC010000002">
    <property type="protein sequence ID" value="MCD2516178.1"/>
    <property type="molecule type" value="Genomic_DNA"/>
</dbReference>